<dbReference type="InterPro" id="IPR005864">
    <property type="entry name" value="ATP_synth_F0_bsu_bac"/>
</dbReference>
<evidence type="ECO:0000256" key="6">
    <source>
        <dbReference type="ARBA" id="ARBA00022547"/>
    </source>
</evidence>
<evidence type="ECO:0000256" key="5">
    <source>
        <dbReference type="ARBA" id="ARBA00022475"/>
    </source>
</evidence>
<keyword evidence="12" id="KW-0066">ATP synthesis</keyword>
<dbReference type="Gene3D" id="1.20.5.620">
    <property type="entry name" value="F1F0 ATP synthase subunit B, membrane domain"/>
    <property type="match status" value="1"/>
</dbReference>
<evidence type="ECO:0000256" key="4">
    <source>
        <dbReference type="ARBA" id="ARBA00022448"/>
    </source>
</evidence>
<reference evidence="16" key="1">
    <citation type="submission" date="2020-05" db="EMBL/GenBank/DDBJ databases">
        <authorList>
            <person name="Chiriac C."/>
            <person name="Salcher M."/>
            <person name="Ghai R."/>
            <person name="Kavagutti S V."/>
        </authorList>
    </citation>
    <scope>NUCLEOTIDE SEQUENCE</scope>
</reference>
<keyword evidence="8" id="KW-0375">Hydrogen ion transport</keyword>
<keyword evidence="6" id="KW-0138">CF(0)</keyword>
<dbReference type="CDD" id="cd06503">
    <property type="entry name" value="ATP-synt_Fo_b"/>
    <property type="match status" value="1"/>
</dbReference>
<evidence type="ECO:0000256" key="8">
    <source>
        <dbReference type="ARBA" id="ARBA00022781"/>
    </source>
</evidence>
<dbReference type="InterPro" id="IPR002146">
    <property type="entry name" value="ATP_synth_b/b'su_bac/chlpt"/>
</dbReference>
<evidence type="ECO:0000256" key="12">
    <source>
        <dbReference type="ARBA" id="ARBA00023310"/>
    </source>
</evidence>
<keyword evidence="7 15" id="KW-0812">Transmembrane</keyword>
<dbReference type="InterPro" id="IPR050059">
    <property type="entry name" value="ATP_synthase_B_chain"/>
</dbReference>
<evidence type="ECO:0000256" key="9">
    <source>
        <dbReference type="ARBA" id="ARBA00022989"/>
    </source>
</evidence>
<dbReference type="PANTHER" id="PTHR33445">
    <property type="entry name" value="ATP SYNTHASE SUBUNIT B', CHLOROPLASTIC"/>
    <property type="match status" value="1"/>
</dbReference>
<evidence type="ECO:0000256" key="3">
    <source>
        <dbReference type="ARBA" id="ARBA00005513"/>
    </source>
</evidence>
<evidence type="ECO:0000256" key="2">
    <source>
        <dbReference type="ARBA" id="ARBA00004308"/>
    </source>
</evidence>
<dbReference type="NCBIfam" id="TIGR01144">
    <property type="entry name" value="ATP_synt_b"/>
    <property type="match status" value="1"/>
</dbReference>
<evidence type="ECO:0000256" key="10">
    <source>
        <dbReference type="ARBA" id="ARBA00023065"/>
    </source>
</evidence>
<evidence type="ECO:0000256" key="14">
    <source>
        <dbReference type="SAM" id="Coils"/>
    </source>
</evidence>
<evidence type="ECO:0000256" key="1">
    <source>
        <dbReference type="ARBA" id="ARBA00004167"/>
    </source>
</evidence>
<dbReference type="GO" id="GO:0046961">
    <property type="term" value="F:proton-transporting ATPase activity, rotational mechanism"/>
    <property type="evidence" value="ECO:0007669"/>
    <property type="project" value="TreeGrafter"/>
</dbReference>
<protein>
    <submittedName>
        <fullName evidence="16">Unannotated protein</fullName>
    </submittedName>
</protein>
<comment type="function">
    <text evidence="13">F(1)F(0) ATP synthase produces ATP from ADP in the presence of a proton or sodium gradient. F-type ATPases consist of two structural domains, F(1) containing the extramembraneous catalytic core and F(0) containing the membrane proton channel, linked together by a central stalk and a peripheral stalk. During catalysis, ATP synthesis in the catalytic domain of F(1) is coupled via a rotary mechanism of the central stalk subunits to proton translocation.</text>
</comment>
<evidence type="ECO:0000256" key="15">
    <source>
        <dbReference type="SAM" id="Phobius"/>
    </source>
</evidence>
<evidence type="ECO:0000256" key="13">
    <source>
        <dbReference type="ARBA" id="ARBA00025198"/>
    </source>
</evidence>
<comment type="subcellular location">
    <subcellularLocation>
        <location evidence="2">Endomembrane system</location>
    </subcellularLocation>
    <subcellularLocation>
        <location evidence="1">Membrane</location>
        <topology evidence="1">Single-pass membrane protein</topology>
    </subcellularLocation>
</comment>
<dbReference type="AlphaFoldDB" id="A0A6J7IK53"/>
<evidence type="ECO:0000256" key="7">
    <source>
        <dbReference type="ARBA" id="ARBA00022692"/>
    </source>
</evidence>
<keyword evidence="9 15" id="KW-1133">Transmembrane helix</keyword>
<dbReference type="Pfam" id="PF00430">
    <property type="entry name" value="ATP-synt_B"/>
    <property type="match status" value="1"/>
</dbReference>
<sequence>MFTLIASGEEAAPSVLAVPVDELVVGLLAFIIVFGALGWIALPKIRKALAARTDAIEGGMKRAEEAQAEAQRSRDEYQQALAAAREEAASIRTQAQADRAAIVEEARSEARAAAAAVTASAEAQMAAERSQATAQLQREIGEVAITLSSKIVGQSLSDDARVRTTVDDFLASLESLAAQREAGH</sequence>
<accession>A0A6J7IK53</accession>
<dbReference type="SUPFAM" id="SSF81573">
    <property type="entry name" value="F1F0 ATP synthase subunit B, membrane domain"/>
    <property type="match status" value="1"/>
</dbReference>
<dbReference type="GO" id="GO:0045259">
    <property type="term" value="C:proton-transporting ATP synthase complex"/>
    <property type="evidence" value="ECO:0007669"/>
    <property type="project" value="UniProtKB-KW"/>
</dbReference>
<organism evidence="16">
    <name type="scientific">freshwater metagenome</name>
    <dbReference type="NCBI Taxonomy" id="449393"/>
    <lineage>
        <taxon>unclassified sequences</taxon>
        <taxon>metagenomes</taxon>
        <taxon>ecological metagenomes</taxon>
    </lineage>
</organism>
<dbReference type="NCBIfam" id="NF004412">
    <property type="entry name" value="PRK05759.1-3"/>
    <property type="match status" value="1"/>
</dbReference>
<dbReference type="EMBL" id="CAFBMR010000140">
    <property type="protein sequence ID" value="CAB4931066.1"/>
    <property type="molecule type" value="Genomic_DNA"/>
</dbReference>
<keyword evidence="11 15" id="KW-0472">Membrane</keyword>
<dbReference type="GO" id="GO:0015986">
    <property type="term" value="P:proton motive force-driven ATP synthesis"/>
    <property type="evidence" value="ECO:0007669"/>
    <property type="project" value="InterPro"/>
</dbReference>
<feature type="transmembrane region" description="Helical" evidence="15">
    <location>
        <begin position="23"/>
        <end position="42"/>
    </location>
</feature>
<evidence type="ECO:0000313" key="16">
    <source>
        <dbReference type="EMBL" id="CAB4931066.1"/>
    </source>
</evidence>
<feature type="coiled-coil region" evidence="14">
    <location>
        <begin position="56"/>
        <end position="94"/>
    </location>
</feature>
<keyword evidence="14" id="KW-0175">Coiled coil</keyword>
<dbReference type="InterPro" id="IPR028987">
    <property type="entry name" value="ATP_synth_B-like_membr_sf"/>
</dbReference>
<keyword evidence="4" id="KW-0813">Transport</keyword>
<comment type="similarity">
    <text evidence="3">Belongs to the ATPase B chain family.</text>
</comment>
<name>A0A6J7IK53_9ZZZZ</name>
<dbReference type="PANTHER" id="PTHR33445:SF1">
    <property type="entry name" value="ATP SYNTHASE SUBUNIT B"/>
    <property type="match status" value="1"/>
</dbReference>
<keyword evidence="5" id="KW-1003">Cell membrane</keyword>
<dbReference type="GO" id="GO:0012505">
    <property type="term" value="C:endomembrane system"/>
    <property type="evidence" value="ECO:0007669"/>
    <property type="project" value="UniProtKB-SubCell"/>
</dbReference>
<proteinExistence type="inferred from homology"/>
<evidence type="ECO:0000256" key="11">
    <source>
        <dbReference type="ARBA" id="ARBA00023136"/>
    </source>
</evidence>
<dbReference type="HAMAP" id="MF_01398">
    <property type="entry name" value="ATP_synth_b_bprime"/>
    <property type="match status" value="1"/>
</dbReference>
<keyword evidence="10" id="KW-0406">Ion transport</keyword>
<gene>
    <name evidence="16" type="ORF">UFOPK3610_01940</name>
</gene>